<protein>
    <submittedName>
        <fullName evidence="2">Aspartyl/asparaginyl beta-hydroxylase domain-containing protein</fullName>
    </submittedName>
</protein>
<dbReference type="Proteomes" id="UP001597469">
    <property type="component" value="Unassembled WGS sequence"/>
</dbReference>
<comment type="caution">
    <text evidence="2">The sequence shown here is derived from an EMBL/GenBank/DDBJ whole genome shotgun (WGS) entry which is preliminary data.</text>
</comment>
<gene>
    <name evidence="2" type="ORF">ACFSUS_00220</name>
</gene>
<evidence type="ECO:0000313" key="3">
    <source>
        <dbReference type="Proteomes" id="UP001597469"/>
    </source>
</evidence>
<dbReference type="InterPro" id="IPR007803">
    <property type="entry name" value="Asp/Arg/Pro-Hydrxlase"/>
</dbReference>
<dbReference type="RefSeq" id="WP_381517411.1">
    <property type="nucleotide sequence ID" value="NZ_JBHULN010000001.1"/>
</dbReference>
<name>A0ABW5LYD2_9BACT</name>
<keyword evidence="3" id="KW-1185">Reference proteome</keyword>
<evidence type="ECO:0000259" key="1">
    <source>
        <dbReference type="Pfam" id="PF05118"/>
    </source>
</evidence>
<dbReference type="InterPro" id="IPR027443">
    <property type="entry name" value="IPNS-like_sf"/>
</dbReference>
<dbReference type="EMBL" id="JBHULN010000001">
    <property type="protein sequence ID" value="MFD2569036.1"/>
    <property type="molecule type" value="Genomic_DNA"/>
</dbReference>
<evidence type="ECO:0000313" key="2">
    <source>
        <dbReference type="EMBL" id="MFD2569036.1"/>
    </source>
</evidence>
<dbReference type="Gene3D" id="2.60.120.330">
    <property type="entry name" value="B-lactam Antibiotic, Isopenicillin N Synthase, Chain"/>
    <property type="match status" value="1"/>
</dbReference>
<feature type="domain" description="Aspartyl/asparaginy/proline hydroxylase" evidence="1">
    <location>
        <begin position="23"/>
        <end position="174"/>
    </location>
</feature>
<dbReference type="Pfam" id="PF05118">
    <property type="entry name" value="Asp_Arg_Hydrox"/>
    <property type="match status" value="1"/>
</dbReference>
<sequence>MNTNFFRLPFTFDEEALAKDLATCQRLHWQQHFNQKDYSGTWTSISLRSATGRAEDIYAHSANNTFTDTSLLAECSYFRYICDQFLCEKEAIRLLSLAPGSRINEHTDPGTGYPHGMFRVHIPIQTVEAVRFRVAGVDLPMRAGECWYANFHLPHSVQNDGLLERVHLVIDCQRNSWSDEIFRQAGYDFTEEARALDHSPETKRQMLAELSRLDSDAARTLIIQLKQELGEVVKSKRS</sequence>
<proteinExistence type="predicted"/>
<accession>A0ABW5LYD2</accession>
<organism evidence="2 3">
    <name type="scientific">Spirosoma soli</name>
    <dbReference type="NCBI Taxonomy" id="1770529"/>
    <lineage>
        <taxon>Bacteria</taxon>
        <taxon>Pseudomonadati</taxon>
        <taxon>Bacteroidota</taxon>
        <taxon>Cytophagia</taxon>
        <taxon>Cytophagales</taxon>
        <taxon>Cytophagaceae</taxon>
        <taxon>Spirosoma</taxon>
    </lineage>
</organism>
<reference evidence="3" key="1">
    <citation type="journal article" date="2019" name="Int. J. Syst. Evol. Microbiol.">
        <title>The Global Catalogue of Microorganisms (GCM) 10K type strain sequencing project: providing services to taxonomists for standard genome sequencing and annotation.</title>
        <authorList>
            <consortium name="The Broad Institute Genomics Platform"/>
            <consortium name="The Broad Institute Genome Sequencing Center for Infectious Disease"/>
            <person name="Wu L."/>
            <person name="Ma J."/>
        </authorList>
    </citation>
    <scope>NUCLEOTIDE SEQUENCE [LARGE SCALE GENOMIC DNA]</scope>
    <source>
        <strain evidence="3">KCTC 42805</strain>
    </source>
</reference>
<dbReference type="SUPFAM" id="SSF51197">
    <property type="entry name" value="Clavaminate synthase-like"/>
    <property type="match status" value="1"/>
</dbReference>